<dbReference type="Gene3D" id="3.40.50.200">
    <property type="entry name" value="Peptidase S8/S53 domain"/>
    <property type="match status" value="1"/>
</dbReference>
<dbReference type="PROSITE" id="PS00136">
    <property type="entry name" value="SUBTILASE_ASP"/>
    <property type="match status" value="1"/>
</dbReference>
<feature type="active site" description="Charge relay system" evidence="7">
    <location>
        <position position="338"/>
    </location>
</feature>
<comment type="caution">
    <text evidence="13">The sequence shown here is derived from an EMBL/GenBank/DDBJ whole genome shotgun (WGS) entry which is preliminary data.</text>
</comment>
<evidence type="ECO:0000259" key="11">
    <source>
        <dbReference type="Pfam" id="PF00082"/>
    </source>
</evidence>
<dbReference type="InterPro" id="IPR000209">
    <property type="entry name" value="Peptidase_S8/S53_dom"/>
</dbReference>
<dbReference type="eggNOG" id="KOG1153">
    <property type="taxonomic scope" value="Eukaryota"/>
</dbReference>
<dbReference type="Gene3D" id="3.30.70.80">
    <property type="entry name" value="Peptidase S8 propeptide/proteinase inhibitor I9"/>
    <property type="match status" value="1"/>
</dbReference>
<evidence type="ECO:0000313" key="14">
    <source>
        <dbReference type="Proteomes" id="UP000030106"/>
    </source>
</evidence>
<keyword evidence="3 10" id="KW-0732">Signal</keyword>
<dbReference type="Proteomes" id="UP000030106">
    <property type="component" value="Unassembled WGS sequence"/>
</dbReference>
<dbReference type="FunFam" id="3.40.50.200:FF:000014">
    <property type="entry name" value="Proteinase K"/>
    <property type="match status" value="1"/>
</dbReference>
<keyword evidence="6" id="KW-1015">Disulfide bond</keyword>
<keyword evidence="5 7" id="KW-0720">Serine protease</keyword>
<dbReference type="GO" id="GO:0004252">
    <property type="term" value="F:serine-type endopeptidase activity"/>
    <property type="evidence" value="ECO:0007669"/>
    <property type="project" value="UniProtKB-UniRule"/>
</dbReference>
<evidence type="ECO:0000256" key="7">
    <source>
        <dbReference type="PROSITE-ProRule" id="PRU01240"/>
    </source>
</evidence>
<protein>
    <submittedName>
        <fullName evidence="13">Cuticle-degrading protease</fullName>
    </submittedName>
</protein>
<dbReference type="Pfam" id="PF05922">
    <property type="entry name" value="Inhibitor_I9"/>
    <property type="match status" value="1"/>
</dbReference>
<dbReference type="InterPro" id="IPR037045">
    <property type="entry name" value="S8pro/Inhibitor_I9_sf"/>
</dbReference>
<dbReference type="PROSITE" id="PS00137">
    <property type="entry name" value="SUBTILASE_HIS"/>
    <property type="match status" value="1"/>
</dbReference>
<evidence type="ECO:0000256" key="1">
    <source>
        <dbReference type="ARBA" id="ARBA00011073"/>
    </source>
</evidence>
<keyword evidence="2 7" id="KW-0645">Protease</keyword>
<dbReference type="InterPro" id="IPR022398">
    <property type="entry name" value="Peptidase_S8_His-AS"/>
</dbReference>
<dbReference type="STRING" id="1245745.A0A0A2W884"/>
<dbReference type="InterPro" id="IPR034193">
    <property type="entry name" value="PCSK9_ProteinaseK-like"/>
</dbReference>
<feature type="region of interest" description="Disordered" evidence="9">
    <location>
        <begin position="111"/>
        <end position="134"/>
    </location>
</feature>
<dbReference type="Pfam" id="PF00082">
    <property type="entry name" value="Peptidase_S8"/>
    <property type="match status" value="1"/>
</dbReference>
<evidence type="ECO:0000256" key="5">
    <source>
        <dbReference type="ARBA" id="ARBA00022825"/>
    </source>
</evidence>
<dbReference type="SUPFAM" id="SSF52743">
    <property type="entry name" value="Subtilisin-like"/>
    <property type="match status" value="1"/>
</dbReference>
<evidence type="ECO:0000256" key="10">
    <source>
        <dbReference type="SAM" id="SignalP"/>
    </source>
</evidence>
<keyword evidence="4 7" id="KW-0378">Hydrolase</keyword>
<dbReference type="PANTHER" id="PTHR43806:SF58">
    <property type="entry name" value="ALKALINE PROTEASE 1-RELATED"/>
    <property type="match status" value="1"/>
</dbReference>
<gene>
    <name evidence="13" type="ORF">BBAD15_g5510</name>
</gene>
<evidence type="ECO:0000256" key="3">
    <source>
        <dbReference type="ARBA" id="ARBA00022729"/>
    </source>
</evidence>
<proteinExistence type="inferred from homology"/>
<dbReference type="AlphaFoldDB" id="A0A0A2W884"/>
<evidence type="ECO:0000256" key="9">
    <source>
        <dbReference type="SAM" id="MobiDB-lite"/>
    </source>
</evidence>
<evidence type="ECO:0000259" key="12">
    <source>
        <dbReference type="Pfam" id="PF05922"/>
    </source>
</evidence>
<evidence type="ECO:0000256" key="8">
    <source>
        <dbReference type="RuleBase" id="RU003355"/>
    </source>
</evidence>
<evidence type="ECO:0000256" key="4">
    <source>
        <dbReference type="ARBA" id="ARBA00022801"/>
    </source>
</evidence>
<comment type="similarity">
    <text evidence="1 7 8">Belongs to the peptidase S8 family.</text>
</comment>
<feature type="active site" description="Charge relay system" evidence="7">
    <location>
        <position position="183"/>
    </location>
</feature>
<evidence type="ECO:0000313" key="13">
    <source>
        <dbReference type="EMBL" id="KGQ09154.1"/>
    </source>
</evidence>
<dbReference type="OrthoDB" id="206201at2759"/>
<dbReference type="InterPro" id="IPR023827">
    <property type="entry name" value="Peptidase_S8_Asp-AS"/>
</dbReference>
<dbReference type="PRINTS" id="PR00723">
    <property type="entry name" value="SUBTILISIN"/>
</dbReference>
<dbReference type="InterPro" id="IPR015500">
    <property type="entry name" value="Peptidase_S8_subtilisin-rel"/>
</dbReference>
<dbReference type="CDD" id="cd04077">
    <property type="entry name" value="Peptidases_S8_PCSK9_ProteinaseK_like"/>
    <property type="match status" value="1"/>
</dbReference>
<dbReference type="GO" id="GO:0005576">
    <property type="term" value="C:extracellular region"/>
    <property type="evidence" value="ECO:0007669"/>
    <property type="project" value="UniProtKB-ARBA"/>
</dbReference>
<dbReference type="GO" id="GO:0006508">
    <property type="term" value="P:proteolysis"/>
    <property type="evidence" value="ECO:0007669"/>
    <property type="project" value="UniProtKB-KW"/>
</dbReference>
<feature type="chain" id="PRO_5012542689" evidence="10">
    <location>
        <begin position="16"/>
        <end position="394"/>
    </location>
</feature>
<dbReference type="HOGENOM" id="CLU_011263_1_0_1"/>
<dbReference type="InterPro" id="IPR023828">
    <property type="entry name" value="Peptidase_S8_Ser-AS"/>
</dbReference>
<dbReference type="InterPro" id="IPR050131">
    <property type="entry name" value="Peptidase_S8_subtilisin-like"/>
</dbReference>
<dbReference type="PROSITE" id="PS51892">
    <property type="entry name" value="SUBTILASE"/>
    <property type="match status" value="1"/>
</dbReference>
<reference evidence="13 14" key="1">
    <citation type="submission" date="2012-10" db="EMBL/GenBank/DDBJ databases">
        <title>Genome sequencing and analysis of entomopathogenic fungi Beauveria bassiana D1-5.</title>
        <authorList>
            <person name="Li Q."/>
            <person name="Wang L."/>
            <person name="Zhang Z."/>
            <person name="Wang Q."/>
            <person name="Ren J."/>
            <person name="Wang M."/>
            <person name="Xu W."/>
            <person name="Wang J."/>
            <person name="Lu Y."/>
            <person name="Du Q."/>
            <person name="Sun Z."/>
        </authorList>
    </citation>
    <scope>NUCLEOTIDE SEQUENCE [LARGE SCALE GENOMIC DNA]</scope>
    <source>
        <strain evidence="13 14">D1-5</strain>
    </source>
</reference>
<feature type="domain" description="Inhibitor I9" evidence="12">
    <location>
        <begin position="57"/>
        <end position="100"/>
    </location>
</feature>
<dbReference type="InterPro" id="IPR036852">
    <property type="entry name" value="Peptidase_S8/S53_dom_sf"/>
</dbReference>
<dbReference type="InterPro" id="IPR010259">
    <property type="entry name" value="S8pro/Inhibitor_I9"/>
</dbReference>
<feature type="domain" description="Peptidase S8/S53" evidence="11">
    <location>
        <begin position="143"/>
        <end position="353"/>
    </location>
</feature>
<feature type="active site" description="Charge relay system" evidence="7">
    <location>
        <position position="152"/>
    </location>
</feature>
<organism evidence="13 14">
    <name type="scientific">Beauveria bassiana D1-5</name>
    <dbReference type="NCBI Taxonomy" id="1245745"/>
    <lineage>
        <taxon>Eukaryota</taxon>
        <taxon>Fungi</taxon>
        <taxon>Dikarya</taxon>
        <taxon>Ascomycota</taxon>
        <taxon>Pezizomycotina</taxon>
        <taxon>Sordariomycetes</taxon>
        <taxon>Hypocreomycetidae</taxon>
        <taxon>Hypocreales</taxon>
        <taxon>Cordycipitaceae</taxon>
        <taxon>Beauveria</taxon>
    </lineage>
</organism>
<dbReference type="PROSITE" id="PS00138">
    <property type="entry name" value="SUBTILASE_SER"/>
    <property type="match status" value="1"/>
</dbReference>
<dbReference type="SUPFAM" id="SSF54897">
    <property type="entry name" value="Protease propeptides/inhibitors"/>
    <property type="match status" value="1"/>
</dbReference>
<feature type="signal peptide" evidence="10">
    <location>
        <begin position="1"/>
        <end position="15"/>
    </location>
</feature>
<evidence type="ECO:0000256" key="6">
    <source>
        <dbReference type="ARBA" id="ARBA00023157"/>
    </source>
</evidence>
<name>A0A0A2W884_BEABA</name>
<sequence length="394" mass="40389">MLPSLLLALLPIVLAAPTVQRAEPAPLHAAKDSSAAITGKYIVKYKAGSKPDASIMAESADYVYSDVMHGFAGSLGEAAVQELRSHPDVEYIEQDSVVSLSAFTTQPNPPWGLARISRRKNNDSSTTTTTTTTTGYRYDRSAGAGTCVYVLDTGIDDSHPDFDGRAKQVKSFFPDQHRDGHGHGTHCAGTIASTTYGVAKKASVYGIKVLSDYGSGTWSGIIAGMDYVVTDSRGRACPKGVFASMSLGGGYSLAVNDGAAELVASGVFVAVAAGNENSDAAFVSPASEETVCTVGATDAKDVRASFSNYGSIVDIYAPGVGIVSLVPGGGVRSMSGTSMATPHIAGLAAYISALEGGIASELCSRLQALASPGIVTGLPGVTTNLLAFNGNPSG</sequence>
<dbReference type="PANTHER" id="PTHR43806">
    <property type="entry name" value="PEPTIDASE S8"/>
    <property type="match status" value="1"/>
</dbReference>
<dbReference type="EMBL" id="ANFO01000490">
    <property type="protein sequence ID" value="KGQ09154.1"/>
    <property type="molecule type" value="Genomic_DNA"/>
</dbReference>
<evidence type="ECO:0000256" key="2">
    <source>
        <dbReference type="ARBA" id="ARBA00022670"/>
    </source>
</evidence>
<accession>A0A0A2W884</accession>